<proteinExistence type="predicted"/>
<comment type="caution">
    <text evidence="1">The sequence shown here is derived from an EMBL/GenBank/DDBJ whole genome shotgun (WGS) entry which is preliminary data.</text>
</comment>
<sequence length="227" mass="25189">LQNAYTHKAIVKLPGDGRSDNLLGVVGKDYQIVDNRTVCDAAMNIAESLNGRIGKAGVMHSKSYALGSRIGFHADLGSFEVGGDEMRKQMFITSSHDGSSSLTIRLAVFRLICTNGMMAYDDSVGNCIKIRHKGNINMAIRKAIHEIRLAEGFFTRTQHGLEKMRGTGLMSSDVTRFAEKMFPPTKTQKTGDRLVVTGQTAKKRSRIVELYKEQDLPARDVYRLYQA</sequence>
<name>X0Y390_9ZZZZ</name>
<dbReference type="EMBL" id="BARS01053289">
    <property type="protein sequence ID" value="GAG50339.1"/>
    <property type="molecule type" value="Genomic_DNA"/>
</dbReference>
<reference evidence="1" key="1">
    <citation type="journal article" date="2014" name="Front. Microbiol.">
        <title>High frequency of phylogenetically diverse reductive dehalogenase-homologous genes in deep subseafloor sedimentary metagenomes.</title>
        <authorList>
            <person name="Kawai M."/>
            <person name="Futagami T."/>
            <person name="Toyoda A."/>
            <person name="Takaki Y."/>
            <person name="Nishi S."/>
            <person name="Hori S."/>
            <person name="Arai W."/>
            <person name="Tsubouchi T."/>
            <person name="Morono Y."/>
            <person name="Uchiyama I."/>
            <person name="Ito T."/>
            <person name="Fujiyama A."/>
            <person name="Inagaki F."/>
            <person name="Takami H."/>
        </authorList>
    </citation>
    <scope>NUCLEOTIDE SEQUENCE</scope>
    <source>
        <strain evidence="1">Expedition CK06-06</strain>
    </source>
</reference>
<protein>
    <recommendedName>
        <fullName evidence="2">DUF932 domain-containing protein</fullName>
    </recommendedName>
</protein>
<accession>X0Y390</accession>
<evidence type="ECO:0000313" key="1">
    <source>
        <dbReference type="EMBL" id="GAG50339.1"/>
    </source>
</evidence>
<feature type="non-terminal residue" evidence="1">
    <location>
        <position position="1"/>
    </location>
</feature>
<feature type="non-terminal residue" evidence="1">
    <location>
        <position position="227"/>
    </location>
</feature>
<evidence type="ECO:0008006" key="2">
    <source>
        <dbReference type="Google" id="ProtNLM"/>
    </source>
</evidence>
<organism evidence="1">
    <name type="scientific">marine sediment metagenome</name>
    <dbReference type="NCBI Taxonomy" id="412755"/>
    <lineage>
        <taxon>unclassified sequences</taxon>
        <taxon>metagenomes</taxon>
        <taxon>ecological metagenomes</taxon>
    </lineage>
</organism>
<gene>
    <name evidence="1" type="ORF">S01H1_79097</name>
</gene>
<dbReference type="InterPro" id="IPR026325">
    <property type="entry name" value="DUF932"/>
</dbReference>
<dbReference type="Pfam" id="PF06067">
    <property type="entry name" value="DUF932"/>
    <property type="match status" value="1"/>
</dbReference>
<dbReference type="AlphaFoldDB" id="X0Y390"/>